<dbReference type="AlphaFoldDB" id="A0A2T2WM92"/>
<evidence type="ECO:0000313" key="3">
    <source>
        <dbReference type="EMBL" id="PSR23343.1"/>
    </source>
</evidence>
<sequence>MIRTLMELVEQELDEASRRLQELLFEQAQIRQAQKYWRDRRGDVMAVDQLQDAMAIEDWLSFGRKADRELKKLEEKDFLVEERITDCRNTLLQLARRQKLLAQILIRRQDAQRRRDDRRRERELAQRGTARQAAKEEAQRWH</sequence>
<feature type="region of interest" description="Disordered" evidence="2">
    <location>
        <begin position="116"/>
        <end position="142"/>
    </location>
</feature>
<protein>
    <recommendedName>
        <fullName evidence="5">Flagellar FliJ protein</fullName>
    </recommendedName>
</protein>
<reference evidence="3 4" key="1">
    <citation type="journal article" date="2014" name="BMC Genomics">
        <title>Comparison of environmental and isolate Sulfobacillus genomes reveals diverse carbon, sulfur, nitrogen, and hydrogen metabolisms.</title>
        <authorList>
            <person name="Justice N.B."/>
            <person name="Norman A."/>
            <person name="Brown C.T."/>
            <person name="Singh A."/>
            <person name="Thomas B.C."/>
            <person name="Banfield J.F."/>
        </authorList>
    </citation>
    <scope>NUCLEOTIDE SEQUENCE [LARGE SCALE GENOMIC DNA]</scope>
    <source>
        <strain evidence="3">AMDSBA3</strain>
    </source>
</reference>
<dbReference type="Proteomes" id="UP000241848">
    <property type="component" value="Unassembled WGS sequence"/>
</dbReference>
<organism evidence="3 4">
    <name type="scientific">Sulfobacillus acidophilus</name>
    <dbReference type="NCBI Taxonomy" id="53633"/>
    <lineage>
        <taxon>Bacteria</taxon>
        <taxon>Bacillati</taxon>
        <taxon>Bacillota</taxon>
        <taxon>Clostridia</taxon>
        <taxon>Eubacteriales</taxon>
        <taxon>Clostridiales Family XVII. Incertae Sedis</taxon>
        <taxon>Sulfobacillus</taxon>
    </lineage>
</organism>
<evidence type="ECO:0000256" key="1">
    <source>
        <dbReference type="SAM" id="Coils"/>
    </source>
</evidence>
<keyword evidence="1" id="KW-0175">Coiled coil</keyword>
<evidence type="ECO:0000256" key="2">
    <source>
        <dbReference type="SAM" id="MobiDB-lite"/>
    </source>
</evidence>
<dbReference type="EMBL" id="PXYV01000006">
    <property type="protein sequence ID" value="PSR23343.1"/>
    <property type="molecule type" value="Genomic_DNA"/>
</dbReference>
<proteinExistence type="predicted"/>
<evidence type="ECO:0008006" key="5">
    <source>
        <dbReference type="Google" id="ProtNLM"/>
    </source>
</evidence>
<evidence type="ECO:0000313" key="4">
    <source>
        <dbReference type="Proteomes" id="UP000241848"/>
    </source>
</evidence>
<comment type="caution">
    <text evidence="3">The sequence shown here is derived from an EMBL/GenBank/DDBJ whole genome shotgun (WGS) entry which is preliminary data.</text>
</comment>
<accession>A0A2T2WM92</accession>
<feature type="coiled-coil region" evidence="1">
    <location>
        <begin position="6"/>
        <end position="33"/>
    </location>
</feature>
<name>A0A2T2WM92_9FIRM</name>
<gene>
    <name evidence="3" type="ORF">C7B45_03245</name>
</gene>
<feature type="compositionally biased region" description="Basic and acidic residues" evidence="2">
    <location>
        <begin position="116"/>
        <end position="125"/>
    </location>
</feature>
<feature type="compositionally biased region" description="Basic and acidic residues" evidence="2">
    <location>
        <begin position="133"/>
        <end position="142"/>
    </location>
</feature>